<evidence type="ECO:0000313" key="1">
    <source>
        <dbReference type="EMBL" id="MFC6871412.1"/>
    </source>
</evidence>
<evidence type="ECO:0000313" key="2">
    <source>
        <dbReference type="Proteomes" id="UP001596337"/>
    </source>
</evidence>
<proteinExistence type="predicted"/>
<dbReference type="Proteomes" id="UP001596337">
    <property type="component" value="Unassembled WGS sequence"/>
</dbReference>
<protein>
    <submittedName>
        <fullName evidence="1">Uncharacterized protein</fullName>
    </submittedName>
</protein>
<reference evidence="2" key="1">
    <citation type="journal article" date="2019" name="Int. J. Syst. Evol. Microbiol.">
        <title>The Global Catalogue of Microorganisms (GCM) 10K type strain sequencing project: providing services to taxonomists for standard genome sequencing and annotation.</title>
        <authorList>
            <consortium name="The Broad Institute Genomics Platform"/>
            <consortium name="The Broad Institute Genome Sequencing Center for Infectious Disease"/>
            <person name="Wu L."/>
            <person name="Ma J."/>
        </authorList>
    </citation>
    <scope>NUCLEOTIDE SEQUENCE [LARGE SCALE GENOMIC DNA]</scope>
    <source>
        <strain evidence="2">KCTC 32255</strain>
    </source>
</reference>
<accession>A0ABW2CA38</accession>
<organism evidence="1 2">
    <name type="scientific">Haloechinothrix salitolerans</name>
    <dbReference type="NCBI Taxonomy" id="926830"/>
    <lineage>
        <taxon>Bacteria</taxon>
        <taxon>Bacillati</taxon>
        <taxon>Actinomycetota</taxon>
        <taxon>Actinomycetes</taxon>
        <taxon>Pseudonocardiales</taxon>
        <taxon>Pseudonocardiaceae</taxon>
        <taxon>Haloechinothrix</taxon>
    </lineage>
</organism>
<dbReference type="EMBL" id="JBHSXX010000001">
    <property type="protein sequence ID" value="MFC6871412.1"/>
    <property type="molecule type" value="Genomic_DNA"/>
</dbReference>
<dbReference type="RefSeq" id="WP_345390944.1">
    <property type="nucleotide sequence ID" value="NZ_BAABLA010000007.1"/>
</dbReference>
<name>A0ABW2CA38_9PSEU</name>
<comment type="caution">
    <text evidence="1">The sequence shown here is derived from an EMBL/GenBank/DDBJ whole genome shotgun (WGS) entry which is preliminary data.</text>
</comment>
<sequence length="149" mass="16882">MSRSLAFEPTAHFFEPHEYYDPRDLVQPVADLLTERGRSPKLDDEGESLRLAGATELLVGLGVTPTVTYDVGVEHEPGRSYFEPFHVYNPDHLAQEVAELLNQNSLRPMSGMYEGSLLRRRGASMLLRGYGIMPGFKTEYWASLDHRIQ</sequence>
<keyword evidence="2" id="KW-1185">Reference proteome</keyword>
<gene>
    <name evidence="1" type="ORF">ACFQGD_30250</name>
</gene>